<dbReference type="SUPFAM" id="SSF89447">
    <property type="entry name" value="AbrB/MazE/MraZ-like"/>
    <property type="match status" value="1"/>
</dbReference>
<evidence type="ECO:0000313" key="1">
    <source>
        <dbReference type="EMBL" id="RZN67754.1"/>
    </source>
</evidence>
<dbReference type="EMBL" id="RXIL01000130">
    <property type="protein sequence ID" value="RZN67754.1"/>
    <property type="molecule type" value="Genomic_DNA"/>
</dbReference>
<name>A0A520KV72_9EURY</name>
<dbReference type="InterPro" id="IPR037914">
    <property type="entry name" value="SpoVT-AbrB_sf"/>
</dbReference>
<protein>
    <recommendedName>
        <fullName evidence="3">AbrB/MazE/SpoVT family DNA-binding domain-containing protein</fullName>
    </recommendedName>
</protein>
<evidence type="ECO:0008006" key="3">
    <source>
        <dbReference type="Google" id="ProtNLM"/>
    </source>
</evidence>
<proteinExistence type="predicted"/>
<evidence type="ECO:0000313" key="2">
    <source>
        <dbReference type="Proteomes" id="UP000320766"/>
    </source>
</evidence>
<reference evidence="1 2" key="1">
    <citation type="journal article" date="2019" name="Nat. Microbiol.">
        <title>Wide diversity of methane and short-chain alkane metabolisms in uncultured archaea.</title>
        <authorList>
            <person name="Borrel G."/>
            <person name="Adam P.S."/>
            <person name="McKay L.J."/>
            <person name="Chen L.X."/>
            <person name="Sierra-Garcia I.N."/>
            <person name="Sieber C.M."/>
            <person name="Letourneur Q."/>
            <person name="Ghozlane A."/>
            <person name="Andersen G.L."/>
            <person name="Li W.J."/>
            <person name="Hallam S.J."/>
            <person name="Muyzer G."/>
            <person name="de Oliveira V.M."/>
            <person name="Inskeep W.P."/>
            <person name="Banfield J.F."/>
            <person name="Gribaldo S."/>
        </authorList>
    </citation>
    <scope>NUCLEOTIDE SEQUENCE [LARGE SCALE GENOMIC DNA]</scope>
    <source>
        <strain evidence="1">NM1b</strain>
    </source>
</reference>
<accession>A0A520KV72</accession>
<dbReference type="AlphaFoldDB" id="A0A520KV72"/>
<dbReference type="Proteomes" id="UP000320766">
    <property type="component" value="Unassembled WGS sequence"/>
</dbReference>
<sequence>MATNESRIDLGLAGMIKEVRDEISGTVIDFVRGNSLFKVRVGKQNRITIPDPEAEAMGIEEGDLIQVMIIPLKSFSSREAKREDI</sequence>
<gene>
    <name evidence="1" type="ORF">EF807_07140</name>
</gene>
<organism evidence="1 2">
    <name type="scientific">Candidatus Methanolliviera hydrocarbonicum</name>
    <dbReference type="NCBI Taxonomy" id="2491085"/>
    <lineage>
        <taxon>Archaea</taxon>
        <taxon>Methanobacteriati</taxon>
        <taxon>Methanobacteriota</taxon>
        <taxon>Candidatus Methanoliparia</taxon>
        <taxon>Candidatus Methanoliparales</taxon>
        <taxon>Candidatus Methanollivieraceae</taxon>
        <taxon>Candidatus Methanolliviera</taxon>
    </lineage>
</organism>
<comment type="caution">
    <text evidence="1">The sequence shown here is derived from an EMBL/GenBank/DDBJ whole genome shotgun (WGS) entry which is preliminary data.</text>
</comment>